<dbReference type="EMBL" id="MNPJ01000019">
    <property type="protein sequence ID" value="OQS54508.1"/>
    <property type="molecule type" value="Genomic_DNA"/>
</dbReference>
<dbReference type="InterPro" id="IPR005145">
    <property type="entry name" value="Sua5_C"/>
</dbReference>
<dbReference type="STRING" id="646526.A0A1W0E5L5"/>
<evidence type="ECO:0000256" key="3">
    <source>
        <dbReference type="ARBA" id="ARBA00012584"/>
    </source>
</evidence>
<evidence type="ECO:0000256" key="8">
    <source>
        <dbReference type="ARBA" id="ARBA00022695"/>
    </source>
</evidence>
<dbReference type="SUPFAM" id="SSF55821">
    <property type="entry name" value="YrdC/RibB"/>
    <property type="match status" value="1"/>
</dbReference>
<feature type="binding site" evidence="14">
    <location>
        <position position="65"/>
    </location>
    <ligand>
        <name>L-threonine</name>
        <dbReference type="ChEBI" id="CHEBI:57926"/>
    </ligand>
</feature>
<dbReference type="Gene3D" id="3.40.50.11030">
    <property type="entry name" value="Threonylcarbamoyl-AMP synthase, C-terminal domain"/>
    <property type="match status" value="1"/>
</dbReference>
<gene>
    <name evidence="16" type="primary">ywlC</name>
    <name evidence="16" type="ORF">EHP00_16</name>
</gene>
<dbReference type="PROSITE" id="PS51163">
    <property type="entry name" value="YRDC"/>
    <property type="match status" value="1"/>
</dbReference>
<dbReference type="Pfam" id="PF03481">
    <property type="entry name" value="Sua5_C"/>
    <property type="match status" value="1"/>
</dbReference>
<evidence type="ECO:0000256" key="1">
    <source>
        <dbReference type="ARBA" id="ARBA00004496"/>
    </source>
</evidence>
<dbReference type="GO" id="GO:0003725">
    <property type="term" value="F:double-stranded RNA binding"/>
    <property type="evidence" value="ECO:0007669"/>
    <property type="project" value="UniProtKB-UniRule"/>
</dbReference>
<keyword evidence="5 13" id="KW-0963">Cytoplasm</keyword>
<evidence type="ECO:0000256" key="10">
    <source>
        <dbReference type="ARBA" id="ARBA00022840"/>
    </source>
</evidence>
<dbReference type="AlphaFoldDB" id="A0A1W0E5L5"/>
<evidence type="ECO:0000256" key="6">
    <source>
        <dbReference type="ARBA" id="ARBA00022679"/>
    </source>
</evidence>
<comment type="similarity">
    <text evidence="2 13">Belongs to the SUA5 family.</text>
</comment>
<keyword evidence="17" id="KW-1185">Reference proteome</keyword>
<feature type="binding site" evidence="14">
    <location>
        <position position="195"/>
    </location>
    <ligand>
        <name>ATP</name>
        <dbReference type="ChEBI" id="CHEBI:30616"/>
    </ligand>
</feature>
<accession>A0A1W0E5L5</accession>
<dbReference type="PANTHER" id="PTHR17490">
    <property type="entry name" value="SUA5"/>
    <property type="match status" value="1"/>
</dbReference>
<dbReference type="InterPro" id="IPR010923">
    <property type="entry name" value="T(6)A37_SUA5"/>
</dbReference>
<evidence type="ECO:0000256" key="12">
    <source>
        <dbReference type="ARBA" id="ARBA00048366"/>
    </source>
</evidence>
<feature type="binding site" evidence="14">
    <location>
        <position position="33"/>
    </location>
    <ligand>
        <name>L-threonine</name>
        <dbReference type="ChEBI" id="CHEBI:57926"/>
    </ligand>
</feature>
<keyword evidence="6 13" id="KW-0808">Transferase</keyword>
<dbReference type="OrthoDB" id="412787at2759"/>
<evidence type="ECO:0000256" key="9">
    <source>
        <dbReference type="ARBA" id="ARBA00022741"/>
    </source>
</evidence>
<comment type="caution">
    <text evidence="16">The sequence shown here is derived from an EMBL/GenBank/DDBJ whole genome shotgun (WGS) entry which is preliminary data.</text>
</comment>
<evidence type="ECO:0000256" key="4">
    <source>
        <dbReference type="ARBA" id="ARBA00015492"/>
    </source>
</evidence>
<feature type="binding site" evidence="14">
    <location>
        <position position="56"/>
    </location>
    <ligand>
        <name>ATP</name>
        <dbReference type="ChEBI" id="CHEBI:30616"/>
    </ligand>
</feature>
<dbReference type="EC" id="2.7.7.87" evidence="3 13"/>
<reference evidence="16 17" key="1">
    <citation type="journal article" date="2017" name="Environ. Microbiol.">
        <title>Decay of the glycolytic pathway and adaptation to intranuclear parasitism within Enterocytozoonidae microsporidia.</title>
        <authorList>
            <person name="Wiredu Boakye D."/>
            <person name="Jaroenlak P."/>
            <person name="Prachumwat A."/>
            <person name="Williams T.A."/>
            <person name="Bateman K.S."/>
            <person name="Itsathitphaisarn O."/>
            <person name="Sritunyalucksana K."/>
            <person name="Paszkiewicz K.H."/>
            <person name="Moore K.A."/>
            <person name="Stentiford G.D."/>
            <person name="Williams B.A."/>
        </authorList>
    </citation>
    <scope>NUCLEOTIDE SEQUENCE [LARGE SCALE GENOMIC DNA]</scope>
    <source>
        <strain evidence="16 17">TH1</strain>
    </source>
</reference>
<feature type="binding site" evidence="14">
    <location>
        <position position="181"/>
    </location>
    <ligand>
        <name>L-threonine</name>
        <dbReference type="ChEBI" id="CHEBI:57926"/>
    </ligand>
</feature>
<dbReference type="Gene3D" id="3.90.870.10">
    <property type="entry name" value="DHBP synthase"/>
    <property type="match status" value="1"/>
</dbReference>
<evidence type="ECO:0000259" key="15">
    <source>
        <dbReference type="PROSITE" id="PS51163"/>
    </source>
</evidence>
<feature type="binding site" evidence="14">
    <location>
        <position position="233"/>
    </location>
    <ligand>
        <name>ATP</name>
        <dbReference type="ChEBI" id="CHEBI:30616"/>
    </ligand>
</feature>
<dbReference type="Proteomes" id="UP000192758">
    <property type="component" value="Unassembled WGS sequence"/>
</dbReference>
<dbReference type="GO" id="GO:0005524">
    <property type="term" value="F:ATP binding"/>
    <property type="evidence" value="ECO:0007669"/>
    <property type="project" value="UniProtKB-UniRule"/>
</dbReference>
<keyword evidence="8 13" id="KW-0548">Nucleotidyltransferase</keyword>
<evidence type="ECO:0000256" key="5">
    <source>
        <dbReference type="ARBA" id="ARBA00022490"/>
    </source>
</evidence>
<feature type="binding site" evidence="14">
    <location>
        <position position="60"/>
    </location>
    <ligand>
        <name>ATP</name>
        <dbReference type="ChEBI" id="CHEBI:30616"/>
    </ligand>
</feature>
<dbReference type="VEuPathDB" id="MicrosporidiaDB:EHP00_16"/>
<keyword evidence="7 13" id="KW-0819">tRNA processing</keyword>
<dbReference type="GO" id="GO:0002949">
    <property type="term" value="P:tRNA threonylcarbamoyladenosine modification"/>
    <property type="evidence" value="ECO:0007669"/>
    <property type="project" value="EnsemblFungi"/>
</dbReference>
<dbReference type="InterPro" id="IPR006070">
    <property type="entry name" value="Sua5-like_dom"/>
</dbReference>
<name>A0A1W0E5L5_9MICR</name>
<dbReference type="GO" id="GO:0061710">
    <property type="term" value="F:L-threonylcarbamoyladenylate synthase"/>
    <property type="evidence" value="ECO:0007669"/>
    <property type="project" value="UniProtKB-EC"/>
</dbReference>
<comment type="catalytic activity">
    <reaction evidence="12 13">
        <text>L-threonine + hydrogencarbonate + ATP = L-threonylcarbamoyladenylate + diphosphate + H2O</text>
        <dbReference type="Rhea" id="RHEA:36407"/>
        <dbReference type="ChEBI" id="CHEBI:15377"/>
        <dbReference type="ChEBI" id="CHEBI:17544"/>
        <dbReference type="ChEBI" id="CHEBI:30616"/>
        <dbReference type="ChEBI" id="CHEBI:33019"/>
        <dbReference type="ChEBI" id="CHEBI:57926"/>
        <dbReference type="ChEBI" id="CHEBI:73682"/>
        <dbReference type="EC" id="2.7.7.87"/>
    </reaction>
</comment>
<protein>
    <recommendedName>
        <fullName evidence="4 13">Threonylcarbamoyl-AMP synthase</fullName>
        <shortName evidence="13">TC-AMP synthase</shortName>
        <ecNumber evidence="3 13">2.7.7.87</ecNumber>
    </recommendedName>
    <alternativeName>
        <fullName evidence="11 13">L-threonylcarbamoyladenylate synthase</fullName>
    </alternativeName>
</protein>
<proteinExistence type="inferred from homology"/>
<feature type="binding site" evidence="14">
    <location>
        <position position="117"/>
    </location>
    <ligand>
        <name>ATP</name>
        <dbReference type="ChEBI" id="CHEBI:30616"/>
    </ligand>
</feature>
<feature type="binding site" evidence="14">
    <location>
        <position position="151"/>
    </location>
    <ligand>
        <name>ATP</name>
        <dbReference type="ChEBI" id="CHEBI:30616"/>
    </ligand>
</feature>
<evidence type="ECO:0000256" key="14">
    <source>
        <dbReference type="PIRSR" id="PIRSR004930-1"/>
    </source>
</evidence>
<dbReference type="GO" id="GO:0043047">
    <property type="term" value="F:single-stranded telomeric DNA binding"/>
    <property type="evidence" value="ECO:0007669"/>
    <property type="project" value="EnsemblFungi"/>
</dbReference>
<dbReference type="GO" id="GO:0000723">
    <property type="term" value="P:telomere maintenance"/>
    <property type="evidence" value="ECO:0007669"/>
    <property type="project" value="EnsemblFungi"/>
</dbReference>
<evidence type="ECO:0000313" key="17">
    <source>
        <dbReference type="Proteomes" id="UP000192758"/>
    </source>
</evidence>
<comment type="subcellular location">
    <subcellularLocation>
        <location evidence="1 13">Cytoplasm</location>
    </subcellularLocation>
</comment>
<dbReference type="PIRSF" id="PIRSF004930">
    <property type="entry name" value="Tln_factor_SUA5"/>
    <property type="match status" value="1"/>
</dbReference>
<feature type="domain" description="YrdC-like" evidence="15">
    <location>
        <begin position="10"/>
        <end position="199"/>
    </location>
</feature>
<feature type="binding site" evidence="14">
    <location>
        <position position="143"/>
    </location>
    <ligand>
        <name>ATP</name>
        <dbReference type="ChEBI" id="CHEBI:30616"/>
    </ligand>
</feature>
<dbReference type="GO" id="GO:0000049">
    <property type="term" value="F:tRNA binding"/>
    <property type="evidence" value="ECO:0007669"/>
    <property type="project" value="TreeGrafter"/>
</dbReference>
<sequence>MKILKLSDFEENKFTKEEILNFFNSTVVIPTETVYGLAGRIDNDNILKEIYMIKNRPSNNPLIVHVSNRKMLGQIVKGDICKEYHILMDKFWPGPLTLIYNAKEEVSNIVKGNSLNTVAVRMPQTKGVLNIIDTLGVPLAAPSANTSGRPSPTECKHAINDFKERVKTYIDGGKCSFGLESTVFMRSNGKNYILRPGSITKEEIENVLGEKVEVKPKCDDTKIICPGSKYTHYSPKIPLYLFKGANWYDLMKEEMKKLNDKKVGILLEEKKFKKAVNSFNDSHIIVYCLGGDLKECAAKLFYSLLALENEVDIIFTCDFKRSGEGEALMDRIEKASLKTFE</sequence>
<dbReference type="InterPro" id="IPR038385">
    <property type="entry name" value="Sua5/YwlC_C"/>
</dbReference>
<dbReference type="GO" id="GO:0006450">
    <property type="term" value="P:regulation of translational fidelity"/>
    <property type="evidence" value="ECO:0007669"/>
    <property type="project" value="EnsemblFungi"/>
</dbReference>
<dbReference type="PANTHER" id="PTHR17490:SF16">
    <property type="entry name" value="THREONYLCARBAMOYL-AMP SYNTHASE"/>
    <property type="match status" value="1"/>
</dbReference>
<keyword evidence="9 13" id="KW-0547">Nucleotide-binding</keyword>
<dbReference type="Pfam" id="PF01300">
    <property type="entry name" value="Sua5_yciO_yrdC"/>
    <property type="match status" value="1"/>
</dbReference>
<evidence type="ECO:0000256" key="13">
    <source>
        <dbReference type="PIRNR" id="PIRNR004930"/>
    </source>
</evidence>
<evidence type="ECO:0000256" key="2">
    <source>
        <dbReference type="ARBA" id="ARBA00007663"/>
    </source>
</evidence>
<dbReference type="InterPro" id="IPR050156">
    <property type="entry name" value="TC-AMP_synthase_SUA5"/>
</dbReference>
<dbReference type="NCBIfam" id="TIGR00057">
    <property type="entry name" value="L-threonylcarbamoyladenylate synthase"/>
    <property type="match status" value="1"/>
</dbReference>
<comment type="function">
    <text evidence="13">Required for the formation of a threonylcarbamoyl group on adenosine at position 37 (t(6)A37) in tRNAs that read codons beginning with adenine.</text>
</comment>
<evidence type="ECO:0000256" key="11">
    <source>
        <dbReference type="ARBA" id="ARBA00029774"/>
    </source>
</evidence>
<evidence type="ECO:0000313" key="16">
    <source>
        <dbReference type="EMBL" id="OQS54508.1"/>
    </source>
</evidence>
<dbReference type="GO" id="GO:0005739">
    <property type="term" value="C:mitochondrion"/>
    <property type="evidence" value="ECO:0007669"/>
    <property type="project" value="EnsemblFungi"/>
</dbReference>
<evidence type="ECO:0000256" key="7">
    <source>
        <dbReference type="ARBA" id="ARBA00022694"/>
    </source>
</evidence>
<feature type="binding site" evidence="14">
    <location>
        <position position="121"/>
    </location>
    <ligand>
        <name>L-threonine</name>
        <dbReference type="ChEBI" id="CHEBI:57926"/>
    </ligand>
</feature>
<organism evidence="16 17">
    <name type="scientific">Ecytonucleospora hepatopenaei</name>
    <dbReference type="NCBI Taxonomy" id="646526"/>
    <lineage>
        <taxon>Eukaryota</taxon>
        <taxon>Fungi</taxon>
        <taxon>Fungi incertae sedis</taxon>
        <taxon>Microsporidia</taxon>
        <taxon>Enterocytozoonidae</taxon>
        <taxon>Ecytonucleospora</taxon>
    </lineage>
</organism>
<keyword evidence="10 13" id="KW-0067">ATP-binding</keyword>
<dbReference type="InterPro" id="IPR017945">
    <property type="entry name" value="DHBP_synth_RibB-like_a/b_dom"/>
</dbReference>
<feature type="binding site" evidence="14">
    <location>
        <position position="141"/>
    </location>
    <ligand>
        <name>L-threonine</name>
        <dbReference type="ChEBI" id="CHEBI:57926"/>
    </ligand>
</feature>